<dbReference type="HOGENOM" id="CLU_1602520_0_0_1"/>
<sequence>MGVQLTYAIRPVLEDLQITATPLLSPALLEENWSSYFDRQSDLTTVSRLPVSEEVLKERLALISSVLETLQGLNATLKNPFPSDMFSSDVLLGDNKADIQLAARLFPKAPEQLKQRLGHANWLHILEVKRGRMPHFHGLAGRKMDLSELLITLEGSIEPTSIYDGE</sequence>
<name>W9X329_9EURO</name>
<reference evidence="1 2" key="1">
    <citation type="submission" date="2013-03" db="EMBL/GenBank/DDBJ databases">
        <title>The Genome Sequence of Cladophialophora psammophila CBS 110553.</title>
        <authorList>
            <consortium name="The Broad Institute Genomics Platform"/>
            <person name="Cuomo C."/>
            <person name="de Hoog S."/>
            <person name="Gorbushina A."/>
            <person name="Walker B."/>
            <person name="Young S.K."/>
            <person name="Zeng Q."/>
            <person name="Gargeya S."/>
            <person name="Fitzgerald M."/>
            <person name="Haas B."/>
            <person name="Abouelleil A."/>
            <person name="Allen A.W."/>
            <person name="Alvarado L."/>
            <person name="Arachchi H.M."/>
            <person name="Berlin A.M."/>
            <person name="Chapman S.B."/>
            <person name="Gainer-Dewar J."/>
            <person name="Goldberg J."/>
            <person name="Griggs A."/>
            <person name="Gujja S."/>
            <person name="Hansen M."/>
            <person name="Howarth C."/>
            <person name="Imamovic A."/>
            <person name="Ireland A."/>
            <person name="Larimer J."/>
            <person name="McCowan C."/>
            <person name="Murphy C."/>
            <person name="Pearson M."/>
            <person name="Poon T.W."/>
            <person name="Priest M."/>
            <person name="Roberts A."/>
            <person name="Saif S."/>
            <person name="Shea T."/>
            <person name="Sisk P."/>
            <person name="Sykes S."/>
            <person name="Wortman J."/>
            <person name="Nusbaum C."/>
            <person name="Birren B."/>
        </authorList>
    </citation>
    <scope>NUCLEOTIDE SEQUENCE [LARGE SCALE GENOMIC DNA]</scope>
    <source>
        <strain evidence="1 2">CBS 110553</strain>
    </source>
</reference>
<keyword evidence="2" id="KW-1185">Reference proteome</keyword>
<dbReference type="GeneID" id="19186286"/>
<protein>
    <submittedName>
        <fullName evidence="1">Uncharacterized protein</fullName>
    </submittedName>
</protein>
<dbReference type="EMBL" id="AMGX01000002">
    <property type="protein sequence ID" value="EXJ74857.1"/>
    <property type="molecule type" value="Genomic_DNA"/>
</dbReference>
<dbReference type="RefSeq" id="XP_007740359.1">
    <property type="nucleotide sequence ID" value="XM_007742169.1"/>
</dbReference>
<comment type="caution">
    <text evidence="1">The sequence shown here is derived from an EMBL/GenBank/DDBJ whole genome shotgun (WGS) entry which is preliminary data.</text>
</comment>
<evidence type="ECO:0000313" key="2">
    <source>
        <dbReference type="Proteomes" id="UP000019471"/>
    </source>
</evidence>
<proteinExistence type="predicted"/>
<organism evidence="1 2">
    <name type="scientific">Cladophialophora psammophila CBS 110553</name>
    <dbReference type="NCBI Taxonomy" id="1182543"/>
    <lineage>
        <taxon>Eukaryota</taxon>
        <taxon>Fungi</taxon>
        <taxon>Dikarya</taxon>
        <taxon>Ascomycota</taxon>
        <taxon>Pezizomycotina</taxon>
        <taxon>Eurotiomycetes</taxon>
        <taxon>Chaetothyriomycetidae</taxon>
        <taxon>Chaetothyriales</taxon>
        <taxon>Herpotrichiellaceae</taxon>
        <taxon>Cladophialophora</taxon>
    </lineage>
</organism>
<dbReference type="Proteomes" id="UP000019471">
    <property type="component" value="Unassembled WGS sequence"/>
</dbReference>
<gene>
    <name evidence="1" type="ORF">A1O5_01553</name>
</gene>
<evidence type="ECO:0000313" key="1">
    <source>
        <dbReference type="EMBL" id="EXJ74857.1"/>
    </source>
</evidence>
<dbReference type="AlphaFoldDB" id="W9X329"/>
<accession>W9X329</accession>